<dbReference type="Proteomes" id="UP000287166">
    <property type="component" value="Unassembled WGS sequence"/>
</dbReference>
<feature type="compositionally biased region" description="Low complexity" evidence="1">
    <location>
        <begin position="1"/>
        <end position="14"/>
    </location>
</feature>
<feature type="region of interest" description="Disordered" evidence="1">
    <location>
        <begin position="381"/>
        <end position="453"/>
    </location>
</feature>
<feature type="compositionally biased region" description="Polar residues" evidence="1">
    <location>
        <begin position="667"/>
        <end position="676"/>
    </location>
</feature>
<dbReference type="GeneID" id="38780128"/>
<feature type="compositionally biased region" description="Polar residues" evidence="1">
    <location>
        <begin position="590"/>
        <end position="610"/>
    </location>
</feature>
<evidence type="ECO:0008006" key="4">
    <source>
        <dbReference type="Google" id="ProtNLM"/>
    </source>
</evidence>
<dbReference type="RefSeq" id="XP_027614124.1">
    <property type="nucleotide sequence ID" value="XM_027758323.1"/>
</dbReference>
<dbReference type="OrthoDB" id="3256387at2759"/>
<feature type="compositionally biased region" description="Pro residues" evidence="1">
    <location>
        <begin position="849"/>
        <end position="869"/>
    </location>
</feature>
<feature type="compositionally biased region" description="Pro residues" evidence="1">
    <location>
        <begin position="750"/>
        <end position="766"/>
    </location>
</feature>
<feature type="compositionally biased region" description="Low complexity" evidence="1">
    <location>
        <begin position="839"/>
        <end position="848"/>
    </location>
</feature>
<evidence type="ECO:0000313" key="2">
    <source>
        <dbReference type="EMBL" id="GBE83211.1"/>
    </source>
</evidence>
<proteinExistence type="predicted"/>
<sequence length="1012" mass="107679">MATSSRSTSPATAPFVRAFRFSTQQQPQPQHDPHPRRQAVKSPEPLVRTRSSSLRSVPTEEGSASSPTFTNPFISQSNGSSSSATHDSLFSSPAFSSQALASHPKRTRGSFLLSTSGLPFGRPKSRSKKKPVPTKPTPFLFSEVIEISAPPPRDNEDEERERLRDAAAQSIGLDPGLLEEQRSPPAALEPDSDTEAAEPAPEERTPSATPVPHLPPFPSTHASLEPFVLLSARIPKHYPPPSLLMFALSRQWKMRTVMLTSTATGKGAGAACLHVFKNHTAEERELERLEIGPDGVVFVAEEEVGGRRSVVKVGGLGAEMTLHIVDPAEAQSWITAIKHAVLTQRSVRAGLGIMAHHTGGFAPRGDMDVMLSMRAQGMIASPTSSTFSPDVTSSHSTQRSAAVTRTPSTAVSALKGLFSGANSRPRSPSVASSVAGRKVESEQDESFGRTGSNLMHMLRSNSISVERPLSPVLSSTPVPSTPSTPRVMDAPLFATHLDRKIVQDQDRELIEPSVTANGSGNGVTGPISHLHHTRTMERVGSPSLQPPPRRRAWTASSAPMGPRARPDGAPYTHNNGSTVESFGVRRPNDDLQSSTTPSSSKGCTVETSPPEQEGRPRTSSSSVSSFASGERTSSEFGGSKRWSRQGMLPHRLTPPSGPPPAIPVSRSPASFRSSIQRHPYASDGSPEQPASPQSSPRSLVVSLQNFSKRTSSSSNHSNSTVSTTHSYSRGGGGGSLFGPHRPMSSHRMSIPPPQRPAPVTALPPTPAEGVPEESPTSIPAATAPVSKISFRESLALRSQRFSLAPPTLPPSSSLPPRPDEVGVRTHRRSSSNGNVSFWPLPSSSKPLVSPHPPPTGPLPPTPVSQPPPRATSIRQRLRMMSAPATPPPLATALLSSTNPPSPAPSTINPYTFPPTQIGEPITPFPNDPTFVVTSPPTPPLCPVRPPSPEPSPVYGITSLSPPPRRGSRRLSGQEERVLRRRPSTADGADTPDGHQLSMSLSPSAVSLVDIRI</sequence>
<organism evidence="2 3">
    <name type="scientific">Sparassis crispa</name>
    <dbReference type="NCBI Taxonomy" id="139825"/>
    <lineage>
        <taxon>Eukaryota</taxon>
        <taxon>Fungi</taxon>
        <taxon>Dikarya</taxon>
        <taxon>Basidiomycota</taxon>
        <taxon>Agaricomycotina</taxon>
        <taxon>Agaricomycetes</taxon>
        <taxon>Polyporales</taxon>
        <taxon>Sparassidaceae</taxon>
        <taxon>Sparassis</taxon>
    </lineage>
</organism>
<keyword evidence="3" id="KW-1185">Reference proteome</keyword>
<feature type="region of interest" description="Disordered" evidence="1">
    <location>
        <begin position="801"/>
        <end position="1012"/>
    </location>
</feature>
<comment type="caution">
    <text evidence="2">The sequence shown here is derived from an EMBL/GenBank/DDBJ whole genome shotgun (WGS) entry which is preliminary data.</text>
</comment>
<dbReference type="AlphaFoldDB" id="A0A401GLW9"/>
<feature type="compositionally biased region" description="Low complexity" evidence="1">
    <location>
        <begin position="890"/>
        <end position="909"/>
    </location>
</feature>
<feature type="compositionally biased region" description="Polar residues" evidence="1">
    <location>
        <begin position="381"/>
        <end position="411"/>
    </location>
</feature>
<evidence type="ECO:0000256" key="1">
    <source>
        <dbReference type="SAM" id="MobiDB-lite"/>
    </source>
</evidence>
<feature type="compositionally biased region" description="Low complexity" evidence="1">
    <location>
        <begin position="619"/>
        <end position="628"/>
    </location>
</feature>
<feature type="region of interest" description="Disordered" evidence="1">
    <location>
        <begin position="538"/>
        <end position="785"/>
    </location>
</feature>
<feature type="compositionally biased region" description="Pro residues" evidence="1">
    <location>
        <begin position="806"/>
        <end position="816"/>
    </location>
</feature>
<feature type="compositionally biased region" description="Low complexity" evidence="1">
    <location>
        <begin position="710"/>
        <end position="728"/>
    </location>
</feature>
<name>A0A401GLW9_9APHY</name>
<feature type="compositionally biased region" description="Basic residues" evidence="1">
    <location>
        <begin position="123"/>
        <end position="132"/>
    </location>
</feature>
<reference evidence="2 3" key="1">
    <citation type="journal article" date="2018" name="Sci. Rep.">
        <title>Genome sequence of the cauliflower mushroom Sparassis crispa (Hanabiratake) and its association with beneficial usage.</title>
        <authorList>
            <person name="Kiyama R."/>
            <person name="Furutani Y."/>
            <person name="Kawaguchi K."/>
            <person name="Nakanishi T."/>
        </authorList>
    </citation>
    <scope>NUCLEOTIDE SEQUENCE [LARGE SCALE GENOMIC DNA]</scope>
</reference>
<feature type="region of interest" description="Disordered" evidence="1">
    <location>
        <begin position="1"/>
        <end position="218"/>
    </location>
</feature>
<feature type="compositionally biased region" description="Low complexity" evidence="1">
    <location>
        <begin position="685"/>
        <end position="698"/>
    </location>
</feature>
<feature type="compositionally biased region" description="Low complexity" evidence="1">
    <location>
        <begin position="423"/>
        <end position="435"/>
    </location>
</feature>
<protein>
    <recommendedName>
        <fullName evidence="4">PH domain-containing protein</fullName>
    </recommendedName>
</protein>
<evidence type="ECO:0000313" key="3">
    <source>
        <dbReference type="Proteomes" id="UP000287166"/>
    </source>
</evidence>
<gene>
    <name evidence="2" type="ORF">SCP_0502580</name>
</gene>
<feature type="compositionally biased region" description="Polar residues" evidence="1">
    <location>
        <begin position="62"/>
        <end position="100"/>
    </location>
</feature>
<dbReference type="STRING" id="139825.A0A401GLW9"/>
<dbReference type="EMBL" id="BFAD01000005">
    <property type="protein sequence ID" value="GBE83211.1"/>
    <property type="molecule type" value="Genomic_DNA"/>
</dbReference>
<feature type="compositionally biased region" description="Pro residues" evidence="1">
    <location>
        <begin position="935"/>
        <end position="951"/>
    </location>
</feature>
<accession>A0A401GLW9</accession>
<dbReference type="InParanoid" id="A0A401GLW9"/>
<feature type="compositionally biased region" description="Low complexity" evidence="1">
    <location>
        <begin position="45"/>
        <end position="59"/>
    </location>
</feature>